<accession>A0A2S6NG53</accession>
<proteinExistence type="predicted"/>
<organism evidence="1 2">
    <name type="scientific">Rhodopila globiformis</name>
    <name type="common">Rhodopseudomonas globiformis</name>
    <dbReference type="NCBI Taxonomy" id="1071"/>
    <lineage>
        <taxon>Bacteria</taxon>
        <taxon>Pseudomonadati</taxon>
        <taxon>Pseudomonadota</taxon>
        <taxon>Alphaproteobacteria</taxon>
        <taxon>Acetobacterales</taxon>
        <taxon>Acetobacteraceae</taxon>
        <taxon>Rhodopila</taxon>
    </lineage>
</organism>
<dbReference type="OrthoDB" id="168295at204441"/>
<sequence length="123" mass="14080">MSNVLVRVMIRIGDRAFLFAWQAIRAATQPGPEATSWEVAGVRWRRHRYSNAAPDHAVTIEVHRLDCTDAPEAWSIMVVAEHWWDQDHKPLRNNLWATHLSGSKMQVAAWIDRQAKAADQRAT</sequence>
<dbReference type="AlphaFoldDB" id="A0A2S6NG53"/>
<name>A0A2S6NG53_RHOGL</name>
<evidence type="ECO:0000313" key="2">
    <source>
        <dbReference type="Proteomes" id="UP000239724"/>
    </source>
</evidence>
<dbReference type="RefSeq" id="WP_104519478.1">
    <property type="nucleotide sequence ID" value="NZ_NHRY01000142.1"/>
</dbReference>
<reference evidence="1 2" key="1">
    <citation type="journal article" date="2018" name="Arch. Microbiol.">
        <title>New insights into the metabolic potential of the phototrophic purple bacterium Rhodopila globiformis DSM 161(T) from its draft genome sequence and evidence for a vanadium-dependent nitrogenase.</title>
        <authorList>
            <person name="Imhoff J.F."/>
            <person name="Rahn T."/>
            <person name="Kunzel S."/>
            <person name="Neulinger S.C."/>
        </authorList>
    </citation>
    <scope>NUCLEOTIDE SEQUENCE [LARGE SCALE GENOMIC DNA]</scope>
    <source>
        <strain evidence="1 2">DSM 161</strain>
    </source>
</reference>
<protein>
    <submittedName>
        <fullName evidence="1">Uncharacterized protein</fullName>
    </submittedName>
</protein>
<dbReference type="EMBL" id="NHRY01000142">
    <property type="protein sequence ID" value="PPQ33608.1"/>
    <property type="molecule type" value="Genomic_DNA"/>
</dbReference>
<gene>
    <name evidence="1" type="ORF">CCS01_14060</name>
</gene>
<comment type="caution">
    <text evidence="1">The sequence shown here is derived from an EMBL/GenBank/DDBJ whole genome shotgun (WGS) entry which is preliminary data.</text>
</comment>
<evidence type="ECO:0000313" key="1">
    <source>
        <dbReference type="EMBL" id="PPQ33608.1"/>
    </source>
</evidence>
<keyword evidence="2" id="KW-1185">Reference proteome</keyword>
<dbReference type="Proteomes" id="UP000239724">
    <property type="component" value="Unassembled WGS sequence"/>
</dbReference>